<dbReference type="InterPro" id="IPR036565">
    <property type="entry name" value="Mur-like_cat_sf"/>
</dbReference>
<keyword evidence="5" id="KW-0436">Ligase</keyword>
<dbReference type="InterPro" id="IPR013221">
    <property type="entry name" value="Mur_ligase_cen"/>
</dbReference>
<reference evidence="12 13" key="1">
    <citation type="submission" date="2021-07" db="EMBL/GenBank/DDBJ databases">
        <title>The Aristolochia fimbriata genome: insights into angiosperm evolution, floral development and chemical biosynthesis.</title>
        <authorList>
            <person name="Jiao Y."/>
        </authorList>
    </citation>
    <scope>NUCLEOTIDE SEQUENCE [LARGE SCALE GENOMIC DNA]</scope>
    <source>
        <strain evidence="12">IBCAS-2021</strain>
        <tissue evidence="12">Leaf</tissue>
    </source>
</reference>
<evidence type="ECO:0000259" key="11">
    <source>
        <dbReference type="Pfam" id="PF08245"/>
    </source>
</evidence>
<organism evidence="12 13">
    <name type="scientific">Aristolochia fimbriata</name>
    <name type="common">White veined hardy Dutchman's pipe vine</name>
    <dbReference type="NCBI Taxonomy" id="158543"/>
    <lineage>
        <taxon>Eukaryota</taxon>
        <taxon>Viridiplantae</taxon>
        <taxon>Streptophyta</taxon>
        <taxon>Embryophyta</taxon>
        <taxon>Tracheophyta</taxon>
        <taxon>Spermatophyta</taxon>
        <taxon>Magnoliopsida</taxon>
        <taxon>Magnoliidae</taxon>
        <taxon>Piperales</taxon>
        <taxon>Aristolochiaceae</taxon>
        <taxon>Aristolochia</taxon>
    </lineage>
</organism>
<feature type="domain" description="Mur ligase central" evidence="11">
    <location>
        <begin position="187"/>
        <end position="387"/>
    </location>
</feature>
<feature type="domain" description="Mur ligase N-terminal catalytic" evidence="9">
    <location>
        <begin position="79"/>
        <end position="183"/>
    </location>
</feature>
<dbReference type="AlphaFoldDB" id="A0AAV7F300"/>
<dbReference type="InterPro" id="IPR005758">
    <property type="entry name" value="UDP-N-AcMur_Ala_ligase_MurC"/>
</dbReference>
<dbReference type="Gene3D" id="3.40.1190.10">
    <property type="entry name" value="Mur-like, catalytic domain"/>
    <property type="match status" value="1"/>
</dbReference>
<accession>A0AAV7F300</accession>
<keyword evidence="6" id="KW-0547">Nucleotide-binding</keyword>
<gene>
    <name evidence="12" type="ORF">H6P81_008183</name>
</gene>
<dbReference type="Gene3D" id="3.40.50.720">
    <property type="entry name" value="NAD(P)-binding Rossmann-like Domain"/>
    <property type="match status" value="1"/>
</dbReference>
<dbReference type="InterPro" id="IPR000713">
    <property type="entry name" value="Mur_ligase_N"/>
</dbReference>
<evidence type="ECO:0000313" key="12">
    <source>
        <dbReference type="EMBL" id="KAG9455279.1"/>
    </source>
</evidence>
<evidence type="ECO:0000256" key="3">
    <source>
        <dbReference type="ARBA" id="ARBA00012211"/>
    </source>
</evidence>
<dbReference type="Pfam" id="PF02875">
    <property type="entry name" value="Mur_ligase_C"/>
    <property type="match status" value="1"/>
</dbReference>
<comment type="catalytic activity">
    <reaction evidence="8">
        <text>UDP-N-acetyl-alpha-D-muramate + L-alanine + ATP = UDP-N-acetyl-alpha-D-muramoyl-L-alanine + ADP + phosphate + H(+)</text>
        <dbReference type="Rhea" id="RHEA:23372"/>
        <dbReference type="ChEBI" id="CHEBI:15378"/>
        <dbReference type="ChEBI" id="CHEBI:30616"/>
        <dbReference type="ChEBI" id="CHEBI:43474"/>
        <dbReference type="ChEBI" id="CHEBI:57972"/>
        <dbReference type="ChEBI" id="CHEBI:70757"/>
        <dbReference type="ChEBI" id="CHEBI:83898"/>
        <dbReference type="ChEBI" id="CHEBI:456216"/>
        <dbReference type="EC" id="6.3.2.8"/>
    </reaction>
</comment>
<evidence type="ECO:0000259" key="9">
    <source>
        <dbReference type="Pfam" id="PF01225"/>
    </source>
</evidence>
<evidence type="ECO:0000256" key="7">
    <source>
        <dbReference type="ARBA" id="ARBA00022840"/>
    </source>
</evidence>
<dbReference type="HAMAP" id="MF_00046">
    <property type="entry name" value="MurC"/>
    <property type="match status" value="1"/>
</dbReference>
<comment type="pathway">
    <text evidence="2">Cell wall biogenesis; peptidoglycan biosynthesis.</text>
</comment>
<dbReference type="NCBIfam" id="TIGR01082">
    <property type="entry name" value="murC"/>
    <property type="match status" value="1"/>
</dbReference>
<comment type="subcellular location">
    <subcellularLocation>
        <location evidence="1">Cytoplasm</location>
    </subcellularLocation>
</comment>
<comment type="caution">
    <text evidence="12">The sequence shown here is derived from an EMBL/GenBank/DDBJ whole genome shotgun (WGS) entry which is preliminary data.</text>
</comment>
<dbReference type="Pfam" id="PF01225">
    <property type="entry name" value="Mur_ligase"/>
    <property type="match status" value="1"/>
</dbReference>
<sequence length="570" mass="62734">MQPSGVSISNLSPFCVKFPSTTNIDLRSLPLRFPVVVTSHGRLVSTSPRGCAAVVGPNEADYSEKVGAQEKKQERKGWIHFVGIGGCGLSALAMLALKQGYKVSGSDIMWTTFMDGLQEAGAQLFVGHSVSNIQSENGSCRPTEIVVSSAIPPDNEEILHSNSVEIPVYKRDHWLQRITEQYRLIAVSGTHGKSTTCALLAYVLKGIGDNLTAVIGAHVPQLSEGNIISGHGPNFVLEADEYDGCFLALSPYVAVITSVEWEHVDLFPNEEAVKDMYRRFIQKIREGGILILCGDSAAEMSLLHEVKNKDSSDKEHLVLRSELSNLKYKITTYGTSLMHEWSASSVLPNSDGGSDYTLHHWGHPIAEISIQLPGVHNILNSLAVIATVAALAGEDSHICDIIDSIKFYLKSFRGISRRFERIGAILGCHIYDDYAHHPTEIRATLQAARQMFPFQPIWVVFQPHTYSRLYALMKEFAVSLQDADHVIVTEIYAARERNMWNVSGRDLATSITSTPSEYISSMEDVLTTLELAISSTAEEMVLLIMGAGDINTLGPALLKRFQRIKKGFSK</sequence>
<dbReference type="GO" id="GO:0005524">
    <property type="term" value="F:ATP binding"/>
    <property type="evidence" value="ECO:0007669"/>
    <property type="project" value="UniProtKB-KW"/>
</dbReference>
<dbReference type="EMBL" id="JAINDJ010000003">
    <property type="protein sequence ID" value="KAG9455279.1"/>
    <property type="molecule type" value="Genomic_DNA"/>
</dbReference>
<dbReference type="Gene3D" id="3.90.190.20">
    <property type="entry name" value="Mur ligase, C-terminal domain"/>
    <property type="match status" value="1"/>
</dbReference>
<feature type="domain" description="Mur ligase C-terminal" evidence="10">
    <location>
        <begin position="417"/>
        <end position="548"/>
    </location>
</feature>
<dbReference type="InterPro" id="IPR050061">
    <property type="entry name" value="MurCDEF_pg_biosynth"/>
</dbReference>
<keyword evidence="4" id="KW-0963">Cytoplasm</keyword>
<protein>
    <recommendedName>
        <fullName evidence="3">UDP-N-acetylmuramate--L-alanine ligase</fullName>
        <ecNumber evidence="3">6.3.2.8</ecNumber>
    </recommendedName>
</protein>
<dbReference type="SUPFAM" id="SSF51984">
    <property type="entry name" value="MurCD N-terminal domain"/>
    <property type="match status" value="1"/>
</dbReference>
<name>A0AAV7F300_ARIFI</name>
<evidence type="ECO:0000256" key="8">
    <source>
        <dbReference type="ARBA" id="ARBA00047833"/>
    </source>
</evidence>
<evidence type="ECO:0000256" key="1">
    <source>
        <dbReference type="ARBA" id="ARBA00004496"/>
    </source>
</evidence>
<dbReference type="Proteomes" id="UP000825729">
    <property type="component" value="Unassembled WGS sequence"/>
</dbReference>
<evidence type="ECO:0000256" key="2">
    <source>
        <dbReference type="ARBA" id="ARBA00004752"/>
    </source>
</evidence>
<keyword evidence="7" id="KW-0067">ATP-binding</keyword>
<dbReference type="InterPro" id="IPR036615">
    <property type="entry name" value="Mur_ligase_C_dom_sf"/>
</dbReference>
<keyword evidence="13" id="KW-1185">Reference proteome</keyword>
<evidence type="ECO:0000256" key="5">
    <source>
        <dbReference type="ARBA" id="ARBA00022598"/>
    </source>
</evidence>
<dbReference type="GO" id="GO:0005737">
    <property type="term" value="C:cytoplasm"/>
    <property type="evidence" value="ECO:0007669"/>
    <property type="project" value="UniProtKB-SubCell"/>
</dbReference>
<dbReference type="PANTHER" id="PTHR43445:SF3">
    <property type="entry name" value="UDP-N-ACETYLMURAMATE--L-ALANINE LIGASE"/>
    <property type="match status" value="1"/>
</dbReference>
<dbReference type="GO" id="GO:0008763">
    <property type="term" value="F:UDP-N-acetylmuramate-L-alanine ligase activity"/>
    <property type="evidence" value="ECO:0007669"/>
    <property type="project" value="UniProtKB-EC"/>
</dbReference>
<dbReference type="InterPro" id="IPR004101">
    <property type="entry name" value="Mur_ligase_C"/>
</dbReference>
<evidence type="ECO:0000256" key="4">
    <source>
        <dbReference type="ARBA" id="ARBA00022490"/>
    </source>
</evidence>
<proteinExistence type="inferred from homology"/>
<evidence type="ECO:0000313" key="13">
    <source>
        <dbReference type="Proteomes" id="UP000825729"/>
    </source>
</evidence>
<dbReference type="Pfam" id="PF08245">
    <property type="entry name" value="Mur_ligase_M"/>
    <property type="match status" value="1"/>
</dbReference>
<dbReference type="SUPFAM" id="SSF53244">
    <property type="entry name" value="MurD-like peptide ligases, peptide-binding domain"/>
    <property type="match status" value="1"/>
</dbReference>
<evidence type="ECO:0000259" key="10">
    <source>
        <dbReference type="Pfam" id="PF02875"/>
    </source>
</evidence>
<dbReference type="EC" id="6.3.2.8" evidence="3"/>
<evidence type="ECO:0000256" key="6">
    <source>
        <dbReference type="ARBA" id="ARBA00022741"/>
    </source>
</evidence>
<dbReference type="SUPFAM" id="SSF53623">
    <property type="entry name" value="MurD-like peptide ligases, catalytic domain"/>
    <property type="match status" value="1"/>
</dbReference>
<dbReference type="PANTHER" id="PTHR43445">
    <property type="entry name" value="UDP-N-ACETYLMURAMATE--L-ALANINE LIGASE-RELATED"/>
    <property type="match status" value="1"/>
</dbReference>